<evidence type="ECO:0000256" key="3">
    <source>
        <dbReference type="ARBA" id="ARBA00023212"/>
    </source>
</evidence>
<dbReference type="Proteomes" id="UP000320333">
    <property type="component" value="Unassembled WGS sequence"/>
</dbReference>
<keyword evidence="8" id="KW-1185">Reference proteome</keyword>
<dbReference type="PANTHER" id="PTHR31144:SF1">
    <property type="entry name" value="UPF0602 PROTEIN C4ORF47"/>
    <property type="match status" value="1"/>
</dbReference>
<evidence type="ECO:0000313" key="7">
    <source>
        <dbReference type="EMBL" id="TPX75460.1"/>
    </source>
</evidence>
<comment type="subcellular location">
    <subcellularLocation>
        <location evidence="1">Cytoplasm</location>
        <location evidence="1">Cytoskeleton</location>
        <location evidence="1">Microtubule organizing center</location>
        <location evidence="1">Centrosome</location>
    </subcellularLocation>
</comment>
<accession>A0A507FID1</accession>
<dbReference type="GO" id="GO:0005881">
    <property type="term" value="C:cytoplasmic microtubule"/>
    <property type="evidence" value="ECO:0007669"/>
    <property type="project" value="TreeGrafter"/>
</dbReference>
<name>A0A507FID1_9FUNG</name>
<feature type="region of interest" description="Disordered" evidence="6">
    <location>
        <begin position="144"/>
        <end position="175"/>
    </location>
</feature>
<evidence type="ECO:0000256" key="2">
    <source>
        <dbReference type="ARBA" id="ARBA00022490"/>
    </source>
</evidence>
<proteinExistence type="inferred from homology"/>
<evidence type="ECO:0000256" key="1">
    <source>
        <dbReference type="ARBA" id="ARBA00004300"/>
    </source>
</evidence>
<organism evidence="7 8">
    <name type="scientific">Chytriomyces confervae</name>
    <dbReference type="NCBI Taxonomy" id="246404"/>
    <lineage>
        <taxon>Eukaryota</taxon>
        <taxon>Fungi</taxon>
        <taxon>Fungi incertae sedis</taxon>
        <taxon>Chytridiomycota</taxon>
        <taxon>Chytridiomycota incertae sedis</taxon>
        <taxon>Chytridiomycetes</taxon>
        <taxon>Chytridiales</taxon>
        <taxon>Chytriomycetaceae</taxon>
        <taxon>Chytriomyces</taxon>
    </lineage>
</organism>
<dbReference type="STRING" id="246404.A0A507FID1"/>
<comment type="caution">
    <text evidence="7">The sequence shown here is derived from an EMBL/GenBank/DDBJ whole genome shotgun (WGS) entry which is preliminary data.</text>
</comment>
<evidence type="ECO:0000256" key="5">
    <source>
        <dbReference type="ARBA" id="ARBA00035693"/>
    </source>
</evidence>
<dbReference type="EMBL" id="QEAP01000080">
    <property type="protein sequence ID" value="TPX75460.1"/>
    <property type="molecule type" value="Genomic_DNA"/>
</dbReference>
<sequence length="341" mass="38345">MPNDRRPDLDRLGLFTEASYISTMEPFATKKSGGTLSINFCAQILTGLHHNTDGTLVSRGKGKQFQTSPNKRGHDTRDVYFDKQFIRLFENEPYTDLVVLRRRYRIAGKEKNITTMPFKPSSVPPKPSGSGSVWGTIEQQYPLPNKGKNLELRPPVPKQKPESKPNFLTKPPKKGSGYGYPNVTIGHSYEYVSEPYDTFMESERKDRRDSKKKMVGERPFISSSARLDFFNAFAGLIGNDKTARATSPKKLEKSHQMSNPFKPSSCCGYTINKYPVFEAPTGSKKESEKPPKKLAPIFRPSGINKCKSYPVRSIIEATCPIAAPKWLQDIISKNVVALQRS</sequence>
<evidence type="ECO:0000313" key="8">
    <source>
        <dbReference type="Proteomes" id="UP000320333"/>
    </source>
</evidence>
<keyword evidence="2" id="KW-0963">Cytoplasm</keyword>
<dbReference type="OrthoDB" id="283553at2759"/>
<comment type="similarity">
    <text evidence="4">Belongs to the CFAP96 family.</text>
</comment>
<keyword evidence="3" id="KW-0206">Cytoskeleton</keyword>
<dbReference type="PANTHER" id="PTHR31144">
    <property type="entry name" value="UPF0602 PROTEIN C4ORF47"/>
    <property type="match status" value="1"/>
</dbReference>
<evidence type="ECO:0000256" key="4">
    <source>
        <dbReference type="ARBA" id="ARBA00035656"/>
    </source>
</evidence>
<evidence type="ECO:0000256" key="6">
    <source>
        <dbReference type="SAM" id="MobiDB-lite"/>
    </source>
</evidence>
<dbReference type="AlphaFoldDB" id="A0A507FID1"/>
<dbReference type="Pfam" id="PF15239">
    <property type="entry name" value="CFAP96-like"/>
    <property type="match status" value="1"/>
</dbReference>
<protein>
    <recommendedName>
        <fullName evidence="5">Cilia-and flagella-associated protein 96</fullName>
    </recommendedName>
</protein>
<gene>
    <name evidence="7" type="ORF">CcCBS67573_g03278</name>
</gene>
<reference evidence="7 8" key="1">
    <citation type="journal article" date="2019" name="Sci. Rep.">
        <title>Comparative genomics of chytrid fungi reveal insights into the obligate biotrophic and pathogenic lifestyle of Synchytrium endobioticum.</title>
        <authorList>
            <person name="van de Vossenberg B.T.L.H."/>
            <person name="Warris S."/>
            <person name="Nguyen H.D.T."/>
            <person name="van Gent-Pelzer M.P.E."/>
            <person name="Joly D.L."/>
            <person name="van de Geest H.C."/>
            <person name="Bonants P.J.M."/>
            <person name="Smith D.S."/>
            <person name="Levesque C.A."/>
            <person name="van der Lee T.A.J."/>
        </authorList>
    </citation>
    <scope>NUCLEOTIDE SEQUENCE [LARGE SCALE GENOMIC DNA]</scope>
    <source>
        <strain evidence="7 8">CBS 675.73</strain>
    </source>
</reference>
<dbReference type="InterPro" id="IPR029358">
    <property type="entry name" value="CFAP96"/>
</dbReference>